<sequence>TAQIAIASFETSTLTAQGTDIKTRLQSTACITEVKRFGKTSPVVRASCHKFGHIAAACAEETLLCSRCGQCHKDKCEANPCCVNCHGNHASNAPECPLRKHLLDNAYNAVALQESRMSAGNMRIADHVVYASKPHVARGFPRAALLVRRELPQSEVDLNDLCTEGAEFVAAYVAPNAPWDAHLLADIRARAKGDLIVAGDFNAHSQSWGVKQDTPRGRALQATVEALDLRNITSGSQTFIRPGVTGSVIDLTFTTWSLRLSATPQADSWGSDHLPIVIGRPPKAPLRTCQIVDWDHYRTLLGEALEGGFPFNSETLSRVLKEATREVSVPLTRPNSDLEWLKLQARRRRAQRKS</sequence>
<accession>A0AC60NZ09</accession>
<comment type="caution">
    <text evidence="1">The sequence shown here is derived from an EMBL/GenBank/DDBJ whole genome shotgun (WGS) entry which is preliminary data.</text>
</comment>
<proteinExistence type="predicted"/>
<reference evidence="1 2" key="1">
    <citation type="journal article" date="2020" name="Cell">
        <title>Large-Scale Comparative Analyses of Tick Genomes Elucidate Their Genetic Diversity and Vector Capacities.</title>
        <authorList>
            <consortium name="Tick Genome and Microbiome Consortium (TIGMIC)"/>
            <person name="Jia N."/>
            <person name="Wang J."/>
            <person name="Shi W."/>
            <person name="Du L."/>
            <person name="Sun Y."/>
            <person name="Zhan W."/>
            <person name="Jiang J.F."/>
            <person name="Wang Q."/>
            <person name="Zhang B."/>
            <person name="Ji P."/>
            <person name="Bell-Sakyi L."/>
            <person name="Cui X.M."/>
            <person name="Yuan T.T."/>
            <person name="Jiang B.G."/>
            <person name="Yang W.F."/>
            <person name="Lam T.T."/>
            <person name="Chang Q.C."/>
            <person name="Ding S.J."/>
            <person name="Wang X.J."/>
            <person name="Zhu J.G."/>
            <person name="Ruan X.D."/>
            <person name="Zhao L."/>
            <person name="Wei J.T."/>
            <person name="Ye R.Z."/>
            <person name="Que T.C."/>
            <person name="Du C.H."/>
            <person name="Zhou Y.H."/>
            <person name="Cheng J.X."/>
            <person name="Dai P.F."/>
            <person name="Guo W.B."/>
            <person name="Han X.H."/>
            <person name="Huang E.J."/>
            <person name="Li L.F."/>
            <person name="Wei W."/>
            <person name="Gao Y.C."/>
            <person name="Liu J.Z."/>
            <person name="Shao H.Z."/>
            <person name="Wang X."/>
            <person name="Wang C.C."/>
            <person name="Yang T.C."/>
            <person name="Huo Q.B."/>
            <person name="Li W."/>
            <person name="Chen H.Y."/>
            <person name="Chen S.E."/>
            <person name="Zhou L.G."/>
            <person name="Ni X.B."/>
            <person name="Tian J.H."/>
            <person name="Sheng Y."/>
            <person name="Liu T."/>
            <person name="Pan Y.S."/>
            <person name="Xia L.Y."/>
            <person name="Li J."/>
            <person name="Zhao F."/>
            <person name="Cao W.C."/>
        </authorList>
    </citation>
    <scope>NUCLEOTIDE SEQUENCE [LARGE SCALE GENOMIC DNA]</scope>
    <source>
        <strain evidence="1">Iper-2018</strain>
    </source>
</reference>
<evidence type="ECO:0000313" key="2">
    <source>
        <dbReference type="Proteomes" id="UP000805193"/>
    </source>
</evidence>
<dbReference type="EMBL" id="JABSTQ010011351">
    <property type="protein sequence ID" value="KAG0412395.1"/>
    <property type="molecule type" value="Genomic_DNA"/>
</dbReference>
<keyword evidence="2" id="KW-1185">Reference proteome</keyword>
<gene>
    <name evidence="1" type="ORF">HPB47_010470</name>
</gene>
<protein>
    <submittedName>
        <fullName evidence="1">Uncharacterized protein</fullName>
    </submittedName>
</protein>
<organism evidence="1 2">
    <name type="scientific">Ixodes persulcatus</name>
    <name type="common">Taiga tick</name>
    <dbReference type="NCBI Taxonomy" id="34615"/>
    <lineage>
        <taxon>Eukaryota</taxon>
        <taxon>Metazoa</taxon>
        <taxon>Ecdysozoa</taxon>
        <taxon>Arthropoda</taxon>
        <taxon>Chelicerata</taxon>
        <taxon>Arachnida</taxon>
        <taxon>Acari</taxon>
        <taxon>Parasitiformes</taxon>
        <taxon>Ixodida</taxon>
        <taxon>Ixodoidea</taxon>
        <taxon>Ixodidae</taxon>
        <taxon>Ixodinae</taxon>
        <taxon>Ixodes</taxon>
    </lineage>
</organism>
<name>A0AC60NZ09_IXOPE</name>
<dbReference type="Proteomes" id="UP000805193">
    <property type="component" value="Unassembled WGS sequence"/>
</dbReference>
<feature type="non-terminal residue" evidence="1">
    <location>
        <position position="1"/>
    </location>
</feature>
<evidence type="ECO:0000313" key="1">
    <source>
        <dbReference type="EMBL" id="KAG0412395.1"/>
    </source>
</evidence>